<feature type="region of interest" description="Disordered" evidence="1">
    <location>
        <begin position="69"/>
        <end position="258"/>
    </location>
</feature>
<feature type="compositionally biased region" description="Acidic residues" evidence="1">
    <location>
        <begin position="397"/>
        <end position="406"/>
    </location>
</feature>
<evidence type="ECO:0000313" key="3">
    <source>
        <dbReference type="EMBL" id="POW13918.1"/>
    </source>
</evidence>
<keyword evidence="4" id="KW-1185">Reference proteome</keyword>
<dbReference type="VEuPathDB" id="FungiDB:PSHT_00595"/>
<dbReference type="GO" id="GO:0005634">
    <property type="term" value="C:nucleus"/>
    <property type="evidence" value="ECO:0007669"/>
    <property type="project" value="TreeGrafter"/>
</dbReference>
<dbReference type="PANTHER" id="PTHR14689">
    <property type="entry name" value="PHORBOL-ESTER_DAG-TYPE DOMAIN-CONTAINING PROTEIN"/>
    <property type="match status" value="1"/>
</dbReference>
<feature type="domain" description="DUF4211" evidence="2">
    <location>
        <begin position="257"/>
        <end position="379"/>
    </location>
</feature>
<feature type="compositionally biased region" description="Basic residues" evidence="1">
    <location>
        <begin position="149"/>
        <end position="167"/>
    </location>
</feature>
<feature type="compositionally biased region" description="Basic and acidic residues" evidence="1">
    <location>
        <begin position="95"/>
        <end position="113"/>
    </location>
</feature>
<feature type="compositionally biased region" description="Acidic residues" evidence="1">
    <location>
        <begin position="228"/>
        <end position="243"/>
    </location>
</feature>
<evidence type="ECO:0000256" key="1">
    <source>
        <dbReference type="SAM" id="MobiDB-lite"/>
    </source>
</evidence>
<gene>
    <name evidence="3" type="ORF">PSTT_03284</name>
</gene>
<dbReference type="InterPro" id="IPR025451">
    <property type="entry name" value="DUF4211"/>
</dbReference>
<feature type="region of interest" description="Disordered" evidence="1">
    <location>
        <begin position="390"/>
        <end position="415"/>
    </location>
</feature>
<evidence type="ECO:0000313" key="4">
    <source>
        <dbReference type="Proteomes" id="UP000239156"/>
    </source>
</evidence>
<comment type="caution">
    <text evidence="3">The sequence shown here is derived from an EMBL/GenBank/DDBJ whole genome shotgun (WGS) entry which is preliminary data.</text>
</comment>
<accession>A0A2S4VWN5</accession>
<dbReference type="Proteomes" id="UP000239156">
    <property type="component" value="Unassembled WGS sequence"/>
</dbReference>
<dbReference type="AlphaFoldDB" id="A0A2S4VWN5"/>
<evidence type="ECO:0000259" key="2">
    <source>
        <dbReference type="Pfam" id="PF13926"/>
    </source>
</evidence>
<name>A0A2S4VWN5_9BASI</name>
<dbReference type="VEuPathDB" id="FungiDB:PSTT_03284"/>
<protein>
    <recommendedName>
        <fullName evidence="2">DUF4211 domain-containing protein</fullName>
    </recommendedName>
</protein>
<dbReference type="Pfam" id="PF13926">
    <property type="entry name" value="DUF4211"/>
    <property type="match status" value="1"/>
</dbReference>
<dbReference type="EMBL" id="PKSL01000021">
    <property type="protein sequence ID" value="POW13918.1"/>
    <property type="molecule type" value="Genomic_DNA"/>
</dbReference>
<sequence length="515" mass="59023">MRRSSLQFLAVSLFENRGQGGDLAVHPSLQQELNLGGFCYWTMWSPPTGLRRSRGAILLSFNSSALEQPKTIRKPKKQEEEMPTTNWRVVIPNRPDLDRFKPKDGKIFSRFKSDDEESPSASKKLKSDHHNLIVVEDSPKPTSSSFPKPIKKKPKSKTIKSKPKPKPLKNNNKREPKKKLKRLNKYKKAREKSNKSKALKKQVHSKRIVPDSDGENDPQITKEKTDSDSSDSDSESDSDDDDSSSGSTGTGSFSETEFIVNDLATDADRSRNQKQMEHLLPGAFKRTKQDNQTHFKLVCEYLIHHAILPQIDWRKRRTEYDESCKHLESHFQIYGAQTTESAGWTQKFRSELKSRPFIAELHNPQGGRGCGACHNQTKYRQTIFDVQFKPHNTSSSDSDDDSDDDSSSSKDEGKQHTFKLDSKLIQVSKNCTRVISGEDCAKRAMEYHFFKHWMIYLLKNLKARIKPIIETRSLLKTQYRHKDPVPNADKLRMIKQEIREIIHDVITNNSSGPVK</sequence>
<feature type="compositionally biased region" description="Basic residues" evidence="1">
    <location>
        <begin position="175"/>
        <end position="207"/>
    </location>
</feature>
<organism evidence="3 4">
    <name type="scientific">Puccinia striiformis</name>
    <dbReference type="NCBI Taxonomy" id="27350"/>
    <lineage>
        <taxon>Eukaryota</taxon>
        <taxon>Fungi</taxon>
        <taxon>Dikarya</taxon>
        <taxon>Basidiomycota</taxon>
        <taxon>Pucciniomycotina</taxon>
        <taxon>Pucciniomycetes</taxon>
        <taxon>Pucciniales</taxon>
        <taxon>Pucciniaceae</taxon>
        <taxon>Puccinia</taxon>
    </lineage>
</organism>
<proteinExistence type="predicted"/>
<reference evidence="3" key="1">
    <citation type="submission" date="2017-12" db="EMBL/GenBank/DDBJ databases">
        <title>Gene loss provides genomic basis for host adaptation in cereal stripe rust fungi.</title>
        <authorList>
            <person name="Xia C."/>
        </authorList>
    </citation>
    <scope>NUCLEOTIDE SEQUENCE [LARGE SCALE GENOMIC DNA]</scope>
    <source>
        <strain evidence="3">93-210</strain>
    </source>
</reference>
<dbReference type="PANTHER" id="PTHR14689:SF0">
    <property type="entry name" value="COILED-COIL DOMAIN-CONTAINING PROTEIN 82"/>
    <property type="match status" value="1"/>
</dbReference>
<feature type="compositionally biased region" description="Low complexity" evidence="1">
    <location>
        <begin position="244"/>
        <end position="258"/>
    </location>
</feature>